<reference evidence="2" key="1">
    <citation type="submission" date="2010-08" db="EMBL/GenBank/DDBJ databases">
        <authorList>
            <consortium name="Caenorhabditis japonica Sequencing Consortium"/>
            <person name="Wilson R.K."/>
        </authorList>
    </citation>
    <scope>NUCLEOTIDE SEQUENCE [LARGE SCALE GENOMIC DNA]</scope>
    <source>
        <strain evidence="2">DF5081</strain>
    </source>
</reference>
<dbReference type="Proteomes" id="UP000005237">
    <property type="component" value="Unassembled WGS sequence"/>
</dbReference>
<evidence type="ECO:0000313" key="2">
    <source>
        <dbReference type="Proteomes" id="UP000005237"/>
    </source>
</evidence>
<organism evidence="1 2">
    <name type="scientific">Caenorhabditis japonica</name>
    <dbReference type="NCBI Taxonomy" id="281687"/>
    <lineage>
        <taxon>Eukaryota</taxon>
        <taxon>Metazoa</taxon>
        <taxon>Ecdysozoa</taxon>
        <taxon>Nematoda</taxon>
        <taxon>Chromadorea</taxon>
        <taxon>Rhabditida</taxon>
        <taxon>Rhabditina</taxon>
        <taxon>Rhabditomorpha</taxon>
        <taxon>Rhabditoidea</taxon>
        <taxon>Rhabditidae</taxon>
        <taxon>Peloderinae</taxon>
        <taxon>Caenorhabditis</taxon>
    </lineage>
</organism>
<accession>A0A8R1IR41</accession>
<name>A0A8R1IR41_CAEJA</name>
<reference evidence="1" key="2">
    <citation type="submission" date="2022-06" db="UniProtKB">
        <authorList>
            <consortium name="EnsemblMetazoa"/>
        </authorList>
    </citation>
    <scope>IDENTIFICATION</scope>
    <source>
        <strain evidence="1">DF5081</strain>
    </source>
</reference>
<proteinExistence type="predicted"/>
<protein>
    <submittedName>
        <fullName evidence="1">Uncharacterized protein</fullName>
    </submittedName>
</protein>
<keyword evidence="2" id="KW-1185">Reference proteome</keyword>
<sequence>MLLRNLDVSSGMLNDTRLIAKELKRKCILCTFATKYKKGKETLKRTQFPVNSASTKHRDNHLEELDFNLRKTSFCSRTDVRCSSRVRSNNGIIIKSTSERLLNVAYK</sequence>
<evidence type="ECO:0000313" key="1">
    <source>
        <dbReference type="EnsemblMetazoa" id="CJA37221.1"/>
    </source>
</evidence>
<dbReference type="AlphaFoldDB" id="A0A8R1IR41"/>
<dbReference type="EnsemblMetazoa" id="CJA37221.1">
    <property type="protein sequence ID" value="CJA37221.1"/>
    <property type="gene ID" value="WBGene00213068"/>
</dbReference>